<dbReference type="InterPro" id="IPR039424">
    <property type="entry name" value="SBP_5"/>
</dbReference>
<comment type="caution">
    <text evidence="6">The sequence shown here is derived from an EMBL/GenBank/DDBJ whole genome shotgun (WGS) entry which is preliminary data.</text>
</comment>
<accession>A0A916SHI3</accession>
<organism evidence="6 7">
    <name type="scientific">Conyzicola nivalis</name>
    <dbReference type="NCBI Taxonomy" id="1477021"/>
    <lineage>
        <taxon>Bacteria</taxon>
        <taxon>Bacillati</taxon>
        <taxon>Actinomycetota</taxon>
        <taxon>Actinomycetes</taxon>
        <taxon>Micrococcales</taxon>
        <taxon>Microbacteriaceae</taxon>
        <taxon>Conyzicola</taxon>
    </lineage>
</organism>
<dbReference type="SUPFAM" id="SSF53850">
    <property type="entry name" value="Periplasmic binding protein-like II"/>
    <property type="match status" value="1"/>
</dbReference>
<evidence type="ECO:0000259" key="5">
    <source>
        <dbReference type="Pfam" id="PF00496"/>
    </source>
</evidence>
<name>A0A916SHI3_9MICO</name>
<evidence type="ECO:0000256" key="4">
    <source>
        <dbReference type="ARBA" id="ARBA00022729"/>
    </source>
</evidence>
<reference evidence="6" key="2">
    <citation type="submission" date="2020-09" db="EMBL/GenBank/DDBJ databases">
        <authorList>
            <person name="Sun Q."/>
            <person name="Zhou Y."/>
        </authorList>
    </citation>
    <scope>NUCLEOTIDE SEQUENCE</scope>
    <source>
        <strain evidence="6">CGMCC 1.12813</strain>
    </source>
</reference>
<keyword evidence="4" id="KW-0732">Signal</keyword>
<evidence type="ECO:0000256" key="2">
    <source>
        <dbReference type="ARBA" id="ARBA00005695"/>
    </source>
</evidence>
<gene>
    <name evidence="6" type="ORF">GCM10010979_10350</name>
</gene>
<dbReference type="PANTHER" id="PTHR30290:SF10">
    <property type="entry name" value="PERIPLASMIC OLIGOPEPTIDE-BINDING PROTEIN-RELATED"/>
    <property type="match status" value="1"/>
</dbReference>
<keyword evidence="3" id="KW-0813">Transport</keyword>
<protein>
    <submittedName>
        <fullName evidence="6">Peptide ABC transporter substrate-binding protein</fullName>
    </submittedName>
</protein>
<keyword evidence="7" id="KW-1185">Reference proteome</keyword>
<dbReference type="InterPro" id="IPR030678">
    <property type="entry name" value="Peptide/Ni-bd"/>
</dbReference>
<sequence length="565" mass="60851">MYGVVLWRAPHIHFLHSHRKKYTLMAFASMKGRRAAGILAGTAAFALVLTGCATEEGGGESGDGAILVGTTEQVTALDPAGSYDNGSFGVQNQVFPFLMNTPLGSPDVEPDIAESAEFTAPTEYTVVLKEGLKFANGNDLTASDVKFTFDRQLAIADDNGPSSLLYNLESTEAVDETTVVFHLKAENDQIFPQILSSPAGPIVDEEVFSADSLTPDDEIVEGNAFAGQYSITSYDFNKTIEFTPNPEYKGLLGEAKNSSVILSYYTDSSNLKLNIQEGDIDVAFRSLSATDVEDLRGNDSVKVVDGPGGEIQYIVFNFDTMPFGAKTPEADPAKALAVRQATADLVDRQEIATQVFKETYTPLYSYVPDGLTGATESLKGLYGDGEGGPDAEKAAATLAAAGITTPVELSLQYVAERYGPSWGDAYALVKDQLESSGLFTVNIQPTEWVQYSKDRTADVYPSYQLGWFPDYSDADNYLTPFFLTENFLSNHYDNAEVNDMILEQASTVDPAARQALIEEIQDKVAADLSTVPLLQGAQLAVTGSTVEGLTLDASFKVRFAGLTKG</sequence>
<dbReference type="GO" id="GO:0043190">
    <property type="term" value="C:ATP-binding cassette (ABC) transporter complex"/>
    <property type="evidence" value="ECO:0007669"/>
    <property type="project" value="InterPro"/>
</dbReference>
<dbReference type="Pfam" id="PF00496">
    <property type="entry name" value="SBP_bac_5"/>
    <property type="match status" value="1"/>
</dbReference>
<comment type="subcellular location">
    <subcellularLocation>
        <location evidence="1">Cell envelope</location>
    </subcellularLocation>
</comment>
<dbReference type="GO" id="GO:0030313">
    <property type="term" value="C:cell envelope"/>
    <property type="evidence" value="ECO:0007669"/>
    <property type="project" value="UniProtKB-SubCell"/>
</dbReference>
<evidence type="ECO:0000256" key="1">
    <source>
        <dbReference type="ARBA" id="ARBA00004196"/>
    </source>
</evidence>
<evidence type="ECO:0000256" key="3">
    <source>
        <dbReference type="ARBA" id="ARBA00022448"/>
    </source>
</evidence>
<dbReference type="GO" id="GO:0015833">
    <property type="term" value="P:peptide transport"/>
    <property type="evidence" value="ECO:0007669"/>
    <property type="project" value="TreeGrafter"/>
</dbReference>
<dbReference type="InterPro" id="IPR000914">
    <property type="entry name" value="SBP_5_dom"/>
</dbReference>
<dbReference type="PANTHER" id="PTHR30290">
    <property type="entry name" value="PERIPLASMIC BINDING COMPONENT OF ABC TRANSPORTER"/>
    <property type="match status" value="1"/>
</dbReference>
<evidence type="ECO:0000313" key="7">
    <source>
        <dbReference type="Proteomes" id="UP000606922"/>
    </source>
</evidence>
<dbReference type="Gene3D" id="3.10.105.10">
    <property type="entry name" value="Dipeptide-binding Protein, Domain 3"/>
    <property type="match status" value="1"/>
</dbReference>
<dbReference type="AlphaFoldDB" id="A0A916SHI3"/>
<dbReference type="PIRSF" id="PIRSF002741">
    <property type="entry name" value="MppA"/>
    <property type="match status" value="1"/>
</dbReference>
<dbReference type="Gene3D" id="3.40.190.10">
    <property type="entry name" value="Periplasmic binding protein-like II"/>
    <property type="match status" value="1"/>
</dbReference>
<dbReference type="Proteomes" id="UP000606922">
    <property type="component" value="Unassembled WGS sequence"/>
</dbReference>
<proteinExistence type="inferred from homology"/>
<dbReference type="EMBL" id="BMGB01000001">
    <property type="protein sequence ID" value="GGA97796.1"/>
    <property type="molecule type" value="Genomic_DNA"/>
</dbReference>
<dbReference type="Gene3D" id="3.90.76.10">
    <property type="entry name" value="Dipeptide-binding Protein, Domain 1"/>
    <property type="match status" value="1"/>
</dbReference>
<comment type="similarity">
    <text evidence="2">Belongs to the bacterial solute-binding protein 5 family.</text>
</comment>
<reference evidence="6" key="1">
    <citation type="journal article" date="2014" name="Int. J. Syst. Evol. Microbiol.">
        <title>Complete genome sequence of Corynebacterium casei LMG S-19264T (=DSM 44701T), isolated from a smear-ripened cheese.</title>
        <authorList>
            <consortium name="US DOE Joint Genome Institute (JGI-PGF)"/>
            <person name="Walter F."/>
            <person name="Albersmeier A."/>
            <person name="Kalinowski J."/>
            <person name="Ruckert C."/>
        </authorList>
    </citation>
    <scope>NUCLEOTIDE SEQUENCE</scope>
    <source>
        <strain evidence="6">CGMCC 1.12813</strain>
    </source>
</reference>
<dbReference type="GO" id="GO:1904680">
    <property type="term" value="F:peptide transmembrane transporter activity"/>
    <property type="evidence" value="ECO:0007669"/>
    <property type="project" value="TreeGrafter"/>
</dbReference>
<feature type="domain" description="Solute-binding protein family 5" evidence="5">
    <location>
        <begin position="108"/>
        <end position="486"/>
    </location>
</feature>
<evidence type="ECO:0000313" key="6">
    <source>
        <dbReference type="EMBL" id="GGA97796.1"/>
    </source>
</evidence>
<dbReference type="GO" id="GO:0042597">
    <property type="term" value="C:periplasmic space"/>
    <property type="evidence" value="ECO:0007669"/>
    <property type="project" value="UniProtKB-ARBA"/>
</dbReference>